<sequence>MDENPPFHAAWTERQMAWCGVSLSLWKQGLVGVVVPTDGSRGDQAEPTAEGRAALAAADA</sequence>
<evidence type="ECO:0000256" key="1">
    <source>
        <dbReference type="SAM" id="MobiDB-lite"/>
    </source>
</evidence>
<accession>A0ABV9XM80</accession>
<dbReference type="RefSeq" id="WP_345685892.1">
    <property type="nucleotide sequence ID" value="NZ_BAABIT010000001.1"/>
</dbReference>
<dbReference type="EMBL" id="JBHSJD010000025">
    <property type="protein sequence ID" value="MFC5026471.1"/>
    <property type="molecule type" value="Genomic_DNA"/>
</dbReference>
<protein>
    <submittedName>
        <fullName evidence="2">Uncharacterized protein</fullName>
    </submittedName>
</protein>
<feature type="region of interest" description="Disordered" evidence="1">
    <location>
        <begin position="39"/>
        <end position="60"/>
    </location>
</feature>
<evidence type="ECO:0000313" key="2">
    <source>
        <dbReference type="EMBL" id="MFC5026471.1"/>
    </source>
</evidence>
<comment type="caution">
    <text evidence="2">The sequence shown here is derived from an EMBL/GenBank/DDBJ whole genome shotgun (WGS) entry which is preliminary data.</text>
</comment>
<name>A0ABV9XM80_9ACTN</name>
<feature type="compositionally biased region" description="Low complexity" evidence="1">
    <location>
        <begin position="45"/>
        <end position="60"/>
    </location>
</feature>
<proteinExistence type="predicted"/>
<dbReference type="Proteomes" id="UP001595829">
    <property type="component" value="Unassembled WGS sequence"/>
</dbReference>
<organism evidence="2 3">
    <name type="scientific">Streptomyces coeruleoprunus</name>
    <dbReference type="NCBI Taxonomy" id="285563"/>
    <lineage>
        <taxon>Bacteria</taxon>
        <taxon>Bacillati</taxon>
        <taxon>Actinomycetota</taxon>
        <taxon>Actinomycetes</taxon>
        <taxon>Kitasatosporales</taxon>
        <taxon>Streptomycetaceae</taxon>
        <taxon>Streptomyces</taxon>
    </lineage>
</organism>
<evidence type="ECO:0000313" key="3">
    <source>
        <dbReference type="Proteomes" id="UP001595829"/>
    </source>
</evidence>
<gene>
    <name evidence="2" type="ORF">ACFPM3_30500</name>
</gene>
<reference evidence="3" key="1">
    <citation type="journal article" date="2019" name="Int. J. Syst. Evol. Microbiol.">
        <title>The Global Catalogue of Microorganisms (GCM) 10K type strain sequencing project: providing services to taxonomists for standard genome sequencing and annotation.</title>
        <authorList>
            <consortium name="The Broad Institute Genomics Platform"/>
            <consortium name="The Broad Institute Genome Sequencing Center for Infectious Disease"/>
            <person name="Wu L."/>
            <person name="Ma J."/>
        </authorList>
    </citation>
    <scope>NUCLEOTIDE SEQUENCE [LARGE SCALE GENOMIC DNA]</scope>
    <source>
        <strain evidence="3">CGMCC 4.1648</strain>
    </source>
</reference>
<keyword evidence="3" id="KW-1185">Reference proteome</keyword>